<organism evidence="3 4">
    <name type="scientific">Euplotes crassus</name>
    <dbReference type="NCBI Taxonomy" id="5936"/>
    <lineage>
        <taxon>Eukaryota</taxon>
        <taxon>Sar</taxon>
        <taxon>Alveolata</taxon>
        <taxon>Ciliophora</taxon>
        <taxon>Intramacronucleata</taxon>
        <taxon>Spirotrichea</taxon>
        <taxon>Hypotrichia</taxon>
        <taxon>Euplotida</taxon>
        <taxon>Euplotidae</taxon>
        <taxon>Moneuplotes</taxon>
    </lineage>
</organism>
<feature type="compositionally biased region" description="Polar residues" evidence="2">
    <location>
        <begin position="52"/>
        <end position="81"/>
    </location>
</feature>
<dbReference type="EMBL" id="CAMPGE010000953">
    <property type="protein sequence ID" value="CAI2359719.1"/>
    <property type="molecule type" value="Genomic_DNA"/>
</dbReference>
<feature type="region of interest" description="Disordered" evidence="2">
    <location>
        <begin position="1"/>
        <end position="81"/>
    </location>
</feature>
<keyword evidence="1" id="KW-0175">Coiled coil</keyword>
<accession>A0AAD1U641</accession>
<feature type="coiled-coil region" evidence="1">
    <location>
        <begin position="421"/>
        <end position="462"/>
    </location>
</feature>
<feature type="compositionally biased region" description="Polar residues" evidence="2">
    <location>
        <begin position="1"/>
        <end position="12"/>
    </location>
</feature>
<gene>
    <name evidence="3" type="ORF">ECRASSUSDP1_LOCUS1012</name>
</gene>
<proteinExistence type="predicted"/>
<sequence length="528" mass="60685">MQPRSSSSQLKQETPKPYLANPIRKQEYSRIVNSKGSTIKRKKQYSLERGKSTVSLDNFNNTSSGQTNSQHATSTARTRQKLSSNKILAFKQEIVVESSKKEKASSVSKLSILENIGNFEKENRTLFKSNILSIRSMLENELTLDISLINEYGEDSELPHKGSTKEEEIKKFLRDSSIPIEKLQSRLNSITKYSKDSQIICQEMGCKTKDDALRILYETTKYIEVLWNQMIALETAMIYKYNNKVQSNHFSKTMMSEIDNSFKGFESFFRNRTLSYKNIMEKISKIFEGDLPSKCLTDANNISKSINKLKSISDIGQSSFASSLMDKEEFSRSSCVLLANKISNGAESYRPKLEPLSSSAVEKLNPLKNAKKIAFRNKSFKSIKKEMDDCKGSVCTNEFINSILKYVESNFRAIPDMKESMKDKQEECDILRSRCDLLQKHVEESENLSKHLTKEVERYQILCEENMNKDKNNEFEKEIFKPQTNKSSPTKIKTNRYTTSSKEFQDLKLKKSQVSRLGKPIKLKLKNK</sequence>
<evidence type="ECO:0000256" key="2">
    <source>
        <dbReference type="SAM" id="MobiDB-lite"/>
    </source>
</evidence>
<evidence type="ECO:0000313" key="4">
    <source>
        <dbReference type="Proteomes" id="UP001295684"/>
    </source>
</evidence>
<evidence type="ECO:0000256" key="1">
    <source>
        <dbReference type="SAM" id="Coils"/>
    </source>
</evidence>
<dbReference type="AlphaFoldDB" id="A0AAD1U641"/>
<name>A0AAD1U641_EUPCR</name>
<comment type="caution">
    <text evidence="3">The sequence shown here is derived from an EMBL/GenBank/DDBJ whole genome shotgun (WGS) entry which is preliminary data.</text>
</comment>
<keyword evidence="4" id="KW-1185">Reference proteome</keyword>
<evidence type="ECO:0000313" key="3">
    <source>
        <dbReference type="EMBL" id="CAI2359719.1"/>
    </source>
</evidence>
<protein>
    <submittedName>
        <fullName evidence="3">Uncharacterized protein</fullName>
    </submittedName>
</protein>
<reference evidence="3" key="1">
    <citation type="submission" date="2023-07" db="EMBL/GenBank/DDBJ databases">
        <authorList>
            <consortium name="AG Swart"/>
            <person name="Singh M."/>
            <person name="Singh A."/>
            <person name="Seah K."/>
            <person name="Emmerich C."/>
        </authorList>
    </citation>
    <scope>NUCLEOTIDE SEQUENCE</scope>
    <source>
        <strain evidence="3">DP1</strain>
    </source>
</reference>
<dbReference type="Proteomes" id="UP001295684">
    <property type="component" value="Unassembled WGS sequence"/>
</dbReference>